<organism evidence="2 3">
    <name type="scientific">Marinomonas phaeophyticola</name>
    <dbReference type="NCBI Taxonomy" id="3004091"/>
    <lineage>
        <taxon>Bacteria</taxon>
        <taxon>Pseudomonadati</taxon>
        <taxon>Pseudomonadota</taxon>
        <taxon>Gammaproteobacteria</taxon>
        <taxon>Oceanospirillales</taxon>
        <taxon>Oceanospirillaceae</taxon>
        <taxon>Marinomonas</taxon>
    </lineage>
</organism>
<keyword evidence="1" id="KW-0812">Transmembrane</keyword>
<feature type="transmembrane region" description="Helical" evidence="1">
    <location>
        <begin position="12"/>
        <end position="41"/>
    </location>
</feature>
<evidence type="ECO:0000313" key="3">
    <source>
        <dbReference type="Proteomes" id="UP001149719"/>
    </source>
</evidence>
<name>A0ABT4JV41_9GAMM</name>
<proteinExistence type="predicted"/>
<dbReference type="RefSeq" id="WP_269125759.1">
    <property type="nucleotide sequence ID" value="NZ_JAPUBN010000017.1"/>
</dbReference>
<sequence length="103" mass="11417">MSRLELKEPDQWVLFIAMTIATINGVVTGNFFILLIGVPFILLSILVVTKLTLLLWILFISGAIINVILPIVSVQDYFSAAVYLLLVAYGGYELVKMVNTGNR</sequence>
<protein>
    <submittedName>
        <fullName evidence="2">Uncharacterized protein</fullName>
    </submittedName>
</protein>
<feature type="transmembrane region" description="Helical" evidence="1">
    <location>
        <begin position="77"/>
        <end position="95"/>
    </location>
</feature>
<keyword evidence="3" id="KW-1185">Reference proteome</keyword>
<dbReference type="EMBL" id="JAPUBN010000017">
    <property type="protein sequence ID" value="MCZ2722262.1"/>
    <property type="molecule type" value="Genomic_DNA"/>
</dbReference>
<evidence type="ECO:0000256" key="1">
    <source>
        <dbReference type="SAM" id="Phobius"/>
    </source>
</evidence>
<reference evidence="2" key="1">
    <citation type="submission" date="2022-12" db="EMBL/GenBank/DDBJ databases">
        <title>Marinomonas 15G1-11 sp. nov, isolated from marine algae.</title>
        <authorList>
            <person name="Butt M."/>
            <person name="Choi D.G."/>
            <person name="Kim J.M."/>
            <person name="Lee J.K."/>
            <person name="Baek J.H."/>
            <person name="Jeon C.O."/>
        </authorList>
    </citation>
    <scope>NUCLEOTIDE SEQUENCE</scope>
    <source>
        <strain evidence="2">15G1-11</strain>
    </source>
</reference>
<gene>
    <name evidence="2" type="ORF">O1D97_11640</name>
</gene>
<keyword evidence="1" id="KW-0472">Membrane</keyword>
<comment type="caution">
    <text evidence="2">The sequence shown here is derived from an EMBL/GenBank/DDBJ whole genome shotgun (WGS) entry which is preliminary data.</text>
</comment>
<accession>A0ABT4JV41</accession>
<dbReference type="Proteomes" id="UP001149719">
    <property type="component" value="Unassembled WGS sequence"/>
</dbReference>
<keyword evidence="1" id="KW-1133">Transmembrane helix</keyword>
<evidence type="ECO:0000313" key="2">
    <source>
        <dbReference type="EMBL" id="MCZ2722262.1"/>
    </source>
</evidence>